<proteinExistence type="predicted"/>
<keyword evidence="3" id="KW-1185">Reference proteome</keyword>
<comment type="caution">
    <text evidence="2">The sequence shown here is derived from an EMBL/GenBank/DDBJ whole genome shotgun (WGS) entry which is preliminary data.</text>
</comment>
<name>A0A9N8VIW7_9GLOM</name>
<sequence length="300" mass="34846">MVSGSPSIQSYLAEWEKLCMEFFDNNDETSEAVIGLVEFATRSNGEVKLDFSMIDKKLRMEEIEASLMKVGFVNSVMLHPQEFDKYLETKRKARSEWHRRKAVELFQELDKILHSQPFKYTPAHRLSELKTYITQYRNSVGARPFMRGLLNVFQLQLGQSTIASWTFLDDILTQNGMDFMRSTVNLLVNVLGFTHTIQEVDEGGDRGSLRTWYVSVELSDREINSLLKVFPGEKKTLGNVRATGTTELSSQQRSPNLIGTSNESILGRLFRLAIKIMFFWWFILKWLITLCFRIIRFKRK</sequence>
<reference evidence="2" key="1">
    <citation type="submission" date="2021-06" db="EMBL/GenBank/DDBJ databases">
        <authorList>
            <person name="Kallberg Y."/>
            <person name="Tangrot J."/>
            <person name="Rosling A."/>
        </authorList>
    </citation>
    <scope>NUCLEOTIDE SEQUENCE</scope>
    <source>
        <strain evidence="2">CL551</strain>
    </source>
</reference>
<organism evidence="2 3">
    <name type="scientific">Acaulospora morrowiae</name>
    <dbReference type="NCBI Taxonomy" id="94023"/>
    <lineage>
        <taxon>Eukaryota</taxon>
        <taxon>Fungi</taxon>
        <taxon>Fungi incertae sedis</taxon>
        <taxon>Mucoromycota</taxon>
        <taxon>Glomeromycotina</taxon>
        <taxon>Glomeromycetes</taxon>
        <taxon>Diversisporales</taxon>
        <taxon>Acaulosporaceae</taxon>
        <taxon>Acaulospora</taxon>
    </lineage>
</organism>
<dbReference type="EMBL" id="CAJVPV010000437">
    <property type="protein sequence ID" value="CAG8457170.1"/>
    <property type="molecule type" value="Genomic_DNA"/>
</dbReference>
<dbReference type="AlphaFoldDB" id="A0A9N8VIW7"/>
<feature type="transmembrane region" description="Helical" evidence="1">
    <location>
        <begin position="278"/>
        <end position="295"/>
    </location>
</feature>
<evidence type="ECO:0000313" key="2">
    <source>
        <dbReference type="EMBL" id="CAG8457170.1"/>
    </source>
</evidence>
<protein>
    <submittedName>
        <fullName evidence="2">16709_t:CDS:1</fullName>
    </submittedName>
</protein>
<gene>
    <name evidence="2" type="ORF">AMORRO_LOCUS1214</name>
</gene>
<keyword evidence="1" id="KW-0472">Membrane</keyword>
<keyword evidence="1" id="KW-1133">Transmembrane helix</keyword>
<dbReference type="OrthoDB" id="2440333at2759"/>
<dbReference type="Proteomes" id="UP000789342">
    <property type="component" value="Unassembled WGS sequence"/>
</dbReference>
<evidence type="ECO:0000256" key="1">
    <source>
        <dbReference type="SAM" id="Phobius"/>
    </source>
</evidence>
<evidence type="ECO:0000313" key="3">
    <source>
        <dbReference type="Proteomes" id="UP000789342"/>
    </source>
</evidence>
<accession>A0A9N8VIW7</accession>
<keyword evidence="1" id="KW-0812">Transmembrane</keyword>